<reference evidence="3" key="1">
    <citation type="submission" date="2023-07" db="EMBL/GenBank/DDBJ databases">
        <title>Myceligenerans salitolerans sp. nov., a halotolerant actinomycete isolated from a salt lake in Xinjiang, China.</title>
        <authorList>
            <person name="Guan T."/>
        </authorList>
    </citation>
    <scope>NUCLEOTIDE SEQUENCE [LARGE SCALE GENOMIC DNA]</scope>
    <source>
        <strain evidence="3">XHU 5031</strain>
    </source>
</reference>
<proteinExistence type="predicted"/>
<evidence type="ECO:0000313" key="3">
    <source>
        <dbReference type="Proteomes" id="UP000664617"/>
    </source>
</evidence>
<dbReference type="RefSeq" id="WP_207276776.1">
    <property type="nucleotide sequence ID" value="NZ_JAFMPK010000047.1"/>
</dbReference>
<name>A0ABS3ICX3_9MICO</name>
<protein>
    <recommendedName>
        <fullName evidence="4">LytR/CpsA/Psr regulator C-terminal domain-containing protein</fullName>
    </recommendedName>
</protein>
<keyword evidence="1" id="KW-0732">Signal</keyword>
<feature type="signal peptide" evidence="1">
    <location>
        <begin position="1"/>
        <end position="27"/>
    </location>
</feature>
<evidence type="ECO:0008006" key="4">
    <source>
        <dbReference type="Google" id="ProtNLM"/>
    </source>
</evidence>
<evidence type="ECO:0000313" key="2">
    <source>
        <dbReference type="EMBL" id="MBO0610885.1"/>
    </source>
</evidence>
<comment type="caution">
    <text evidence="2">The sequence shown here is derived from an EMBL/GenBank/DDBJ whole genome shotgun (WGS) entry which is preliminary data.</text>
</comment>
<dbReference type="Proteomes" id="UP000664617">
    <property type="component" value="Unassembled WGS sequence"/>
</dbReference>
<keyword evidence="3" id="KW-1185">Reference proteome</keyword>
<gene>
    <name evidence="2" type="ORF">J0911_17815</name>
</gene>
<accession>A0ABS3ICX3</accession>
<sequence length="198" mass="19985">MIRRSGMAVILSAGLVVTGVTSANALAIPGSSGAEVVGAATADPGPAVPVDAPASSTSADLPATGLLGTVTGLIESLVDAVLGVLGGTGPAGTPSGDGTWSPSHDEETAIIPVCSGPTATLDWLFVNFSDHGTDLGHFLAENGDHIVRIVTLSSDPYETLQYLLTPFLQAPVYAINDTVFHQTATLGDILAFCESARS</sequence>
<feature type="chain" id="PRO_5046777846" description="LytR/CpsA/Psr regulator C-terminal domain-containing protein" evidence="1">
    <location>
        <begin position="28"/>
        <end position="198"/>
    </location>
</feature>
<evidence type="ECO:0000256" key="1">
    <source>
        <dbReference type="SAM" id="SignalP"/>
    </source>
</evidence>
<dbReference type="EMBL" id="JAFMPK010000047">
    <property type="protein sequence ID" value="MBO0610885.1"/>
    <property type="molecule type" value="Genomic_DNA"/>
</dbReference>
<organism evidence="2 3">
    <name type="scientific">Myceligenerans salitolerans</name>
    <dbReference type="NCBI Taxonomy" id="1230528"/>
    <lineage>
        <taxon>Bacteria</taxon>
        <taxon>Bacillati</taxon>
        <taxon>Actinomycetota</taxon>
        <taxon>Actinomycetes</taxon>
        <taxon>Micrococcales</taxon>
        <taxon>Promicromonosporaceae</taxon>
        <taxon>Myceligenerans</taxon>
    </lineage>
</organism>